<dbReference type="Pfam" id="PF13959">
    <property type="entry name" value="CTE_SPB4"/>
    <property type="match status" value="1"/>
</dbReference>
<dbReference type="Pfam" id="PF00270">
    <property type="entry name" value="DEAD"/>
    <property type="match status" value="1"/>
</dbReference>
<dbReference type="InterPro" id="IPR001650">
    <property type="entry name" value="Helicase_C-like"/>
</dbReference>
<dbReference type="GO" id="GO:0005524">
    <property type="term" value="F:ATP binding"/>
    <property type="evidence" value="ECO:0007669"/>
    <property type="project" value="UniProtKB-UniRule"/>
</dbReference>
<feature type="domain" description="DEAD-box RNA helicase Q" evidence="13">
    <location>
        <begin position="40"/>
        <end position="68"/>
    </location>
</feature>
<dbReference type="FunFam" id="3.40.50.300:FF:001089">
    <property type="entry name" value="RNA helicase"/>
    <property type="match status" value="1"/>
</dbReference>
<feature type="compositionally biased region" description="Acidic residues" evidence="10">
    <location>
        <begin position="689"/>
        <end position="703"/>
    </location>
</feature>
<keyword evidence="5 9" id="KW-0694">RNA-binding</keyword>
<evidence type="ECO:0000256" key="2">
    <source>
        <dbReference type="ARBA" id="ARBA00022801"/>
    </source>
</evidence>
<evidence type="ECO:0000259" key="11">
    <source>
        <dbReference type="PROSITE" id="PS51192"/>
    </source>
</evidence>
<evidence type="ECO:0000256" key="6">
    <source>
        <dbReference type="ARBA" id="ARBA00038084"/>
    </source>
</evidence>
<evidence type="ECO:0000256" key="10">
    <source>
        <dbReference type="SAM" id="MobiDB-lite"/>
    </source>
</evidence>
<dbReference type="EMBL" id="OU963865">
    <property type="protein sequence ID" value="CAH0389346.1"/>
    <property type="molecule type" value="Genomic_DNA"/>
</dbReference>
<dbReference type="AlphaFoldDB" id="A0A9P0AF27"/>
<dbReference type="Gene3D" id="3.40.50.300">
    <property type="entry name" value="P-loop containing nucleotide triphosphate hydrolases"/>
    <property type="match status" value="2"/>
</dbReference>
<feature type="region of interest" description="Disordered" evidence="10">
    <location>
        <begin position="678"/>
        <end position="799"/>
    </location>
</feature>
<evidence type="ECO:0000259" key="12">
    <source>
        <dbReference type="PROSITE" id="PS51194"/>
    </source>
</evidence>
<dbReference type="SMART" id="SM00487">
    <property type="entry name" value="DEXDc"/>
    <property type="match status" value="1"/>
</dbReference>
<name>A0A9P0AF27_BEMTA</name>
<feature type="compositionally biased region" description="Acidic residues" evidence="10">
    <location>
        <begin position="721"/>
        <end position="735"/>
    </location>
</feature>
<feature type="region of interest" description="Disordered" evidence="10">
    <location>
        <begin position="574"/>
        <end position="597"/>
    </location>
</feature>
<dbReference type="GO" id="GO:0010468">
    <property type="term" value="P:regulation of gene expression"/>
    <property type="evidence" value="ECO:0007669"/>
    <property type="project" value="UniProtKB-ARBA"/>
</dbReference>
<dbReference type="InterPro" id="IPR027417">
    <property type="entry name" value="P-loop_NTPase"/>
</dbReference>
<dbReference type="PROSITE" id="PS51194">
    <property type="entry name" value="HELICASE_CTER"/>
    <property type="match status" value="1"/>
</dbReference>
<gene>
    <name evidence="14" type="ORF">BEMITA_LOCUS8184</name>
</gene>
<evidence type="ECO:0000313" key="14">
    <source>
        <dbReference type="EMBL" id="CAH0389346.1"/>
    </source>
</evidence>
<evidence type="ECO:0000256" key="4">
    <source>
        <dbReference type="ARBA" id="ARBA00022840"/>
    </source>
</evidence>
<dbReference type="InterPro" id="IPR025313">
    <property type="entry name" value="SPB4-like_CTE"/>
</dbReference>
<keyword evidence="15" id="KW-1185">Reference proteome</keyword>
<protein>
    <recommendedName>
        <fullName evidence="9">ATP-dependent RNA helicase</fullName>
        <ecNumber evidence="9">3.6.4.13</ecNumber>
    </recommendedName>
</protein>
<organism evidence="14 15">
    <name type="scientific">Bemisia tabaci</name>
    <name type="common">Sweetpotato whitefly</name>
    <name type="synonym">Aleurodes tabaci</name>
    <dbReference type="NCBI Taxonomy" id="7038"/>
    <lineage>
        <taxon>Eukaryota</taxon>
        <taxon>Metazoa</taxon>
        <taxon>Ecdysozoa</taxon>
        <taxon>Arthropoda</taxon>
        <taxon>Hexapoda</taxon>
        <taxon>Insecta</taxon>
        <taxon>Pterygota</taxon>
        <taxon>Neoptera</taxon>
        <taxon>Paraneoptera</taxon>
        <taxon>Hemiptera</taxon>
        <taxon>Sternorrhyncha</taxon>
        <taxon>Aleyrodoidea</taxon>
        <taxon>Aleyrodidae</taxon>
        <taxon>Aleyrodinae</taxon>
        <taxon>Bemisia</taxon>
    </lineage>
</organism>
<evidence type="ECO:0000256" key="8">
    <source>
        <dbReference type="PROSITE-ProRule" id="PRU00552"/>
    </source>
</evidence>
<dbReference type="Proteomes" id="UP001152759">
    <property type="component" value="Chromosome 4"/>
</dbReference>
<feature type="short sequence motif" description="Q motif" evidence="8">
    <location>
        <begin position="40"/>
        <end position="68"/>
    </location>
</feature>
<evidence type="ECO:0000313" key="15">
    <source>
        <dbReference type="Proteomes" id="UP001152759"/>
    </source>
</evidence>
<dbReference type="GO" id="GO:0003724">
    <property type="term" value="F:RNA helicase activity"/>
    <property type="evidence" value="ECO:0007669"/>
    <property type="project" value="UniProtKB-EC"/>
</dbReference>
<dbReference type="CDD" id="cd18787">
    <property type="entry name" value="SF2_C_DEAD"/>
    <property type="match status" value="1"/>
</dbReference>
<dbReference type="InterPro" id="IPR014001">
    <property type="entry name" value="Helicase_ATP-bd"/>
</dbReference>
<reference evidence="14" key="1">
    <citation type="submission" date="2021-12" db="EMBL/GenBank/DDBJ databases">
        <authorList>
            <person name="King R."/>
        </authorList>
    </citation>
    <scope>NUCLEOTIDE SEQUENCE</scope>
</reference>
<evidence type="ECO:0000259" key="13">
    <source>
        <dbReference type="PROSITE" id="PS51195"/>
    </source>
</evidence>
<dbReference type="GO" id="GO:0016787">
    <property type="term" value="F:hydrolase activity"/>
    <property type="evidence" value="ECO:0007669"/>
    <property type="project" value="UniProtKB-KW"/>
</dbReference>
<dbReference type="PROSITE" id="PS00039">
    <property type="entry name" value="DEAD_ATP_HELICASE"/>
    <property type="match status" value="1"/>
</dbReference>
<comment type="similarity">
    <text evidence="6">Belongs to the DEAD box helicase family. DDX10/DBP4 subfamily.</text>
</comment>
<evidence type="ECO:0000256" key="1">
    <source>
        <dbReference type="ARBA" id="ARBA00022741"/>
    </source>
</evidence>
<dbReference type="PROSITE" id="PS51195">
    <property type="entry name" value="Q_MOTIF"/>
    <property type="match status" value="1"/>
</dbReference>
<evidence type="ECO:0000256" key="9">
    <source>
        <dbReference type="RuleBase" id="RU365068"/>
    </source>
</evidence>
<dbReference type="InterPro" id="IPR014014">
    <property type="entry name" value="RNA_helicase_DEAD_Q_motif"/>
</dbReference>
<dbReference type="Pfam" id="PF00271">
    <property type="entry name" value="Helicase_C"/>
    <property type="match status" value="1"/>
</dbReference>
<comment type="function">
    <text evidence="9">RNA helicase.</text>
</comment>
<dbReference type="KEGG" id="btab:109042477"/>
<feature type="domain" description="Helicase ATP-binding" evidence="11">
    <location>
        <begin position="71"/>
        <end position="246"/>
    </location>
</feature>
<dbReference type="CDD" id="cd17941">
    <property type="entry name" value="DEADc_DDX10"/>
    <property type="match status" value="1"/>
</dbReference>
<dbReference type="SMART" id="SM00490">
    <property type="entry name" value="HELICc"/>
    <property type="match status" value="1"/>
</dbReference>
<dbReference type="PANTHER" id="PTHR24031">
    <property type="entry name" value="RNA HELICASE"/>
    <property type="match status" value="1"/>
</dbReference>
<dbReference type="SUPFAM" id="SSF52540">
    <property type="entry name" value="P-loop containing nucleoside triphosphate hydrolases"/>
    <property type="match status" value="1"/>
</dbReference>
<evidence type="ECO:0000256" key="3">
    <source>
        <dbReference type="ARBA" id="ARBA00022806"/>
    </source>
</evidence>
<dbReference type="GO" id="GO:0003723">
    <property type="term" value="F:RNA binding"/>
    <property type="evidence" value="ECO:0007669"/>
    <property type="project" value="UniProtKB-UniRule"/>
</dbReference>
<dbReference type="EC" id="3.6.4.13" evidence="9"/>
<keyword evidence="1 9" id="KW-0547">Nucleotide-binding</keyword>
<keyword evidence="3 9" id="KW-0347">Helicase</keyword>
<keyword evidence="2 9" id="KW-0378">Hydrolase</keyword>
<dbReference type="InterPro" id="IPR000629">
    <property type="entry name" value="RNA-helicase_DEAD-box_CS"/>
</dbReference>
<proteinExistence type="inferred from homology"/>
<accession>A0A9P0AF27</accession>
<dbReference type="InterPro" id="IPR011545">
    <property type="entry name" value="DEAD/DEAH_box_helicase_dom"/>
</dbReference>
<comment type="catalytic activity">
    <reaction evidence="7 9">
        <text>ATP + H2O = ADP + phosphate + H(+)</text>
        <dbReference type="Rhea" id="RHEA:13065"/>
        <dbReference type="ChEBI" id="CHEBI:15377"/>
        <dbReference type="ChEBI" id="CHEBI:15378"/>
        <dbReference type="ChEBI" id="CHEBI:30616"/>
        <dbReference type="ChEBI" id="CHEBI:43474"/>
        <dbReference type="ChEBI" id="CHEBI:456216"/>
        <dbReference type="EC" id="3.6.4.13"/>
    </reaction>
</comment>
<evidence type="ECO:0000256" key="7">
    <source>
        <dbReference type="ARBA" id="ARBA00047984"/>
    </source>
</evidence>
<feature type="compositionally biased region" description="Basic and acidic residues" evidence="10">
    <location>
        <begin position="754"/>
        <end position="764"/>
    </location>
</feature>
<dbReference type="PROSITE" id="PS51192">
    <property type="entry name" value="HELICASE_ATP_BIND_1"/>
    <property type="match status" value="1"/>
</dbReference>
<evidence type="ECO:0000256" key="5">
    <source>
        <dbReference type="ARBA" id="ARBA00022884"/>
    </source>
</evidence>
<comment type="domain">
    <text evidence="9">The Q motif is unique to and characteristic of the DEAD box family of RNA helicases and controls ATP binding and hydrolysis.</text>
</comment>
<feature type="domain" description="Helicase C-terminal" evidence="12">
    <location>
        <begin position="272"/>
        <end position="420"/>
    </location>
</feature>
<keyword evidence="4 9" id="KW-0067">ATP-binding</keyword>
<dbReference type="SMART" id="SM01178">
    <property type="entry name" value="DUF4217"/>
    <property type="match status" value="1"/>
</dbReference>
<sequence>MQDKKKKLQFYKKKKPLISEDDKIQRLTGAYNDIDVSKVTLFKDLPLSEYTKKGLSENKYYKMTEIQRQTIAFSLQGCDILGAAKTGSGKTLAFLIPALERLYCKKWSRDLDNVGILIITPTRELAYQIFETLRKVGVHHNFSAGLIIGGKDLKFERKRMDQCSIVICTPGRLLQHMDENPLFDCTNLQMLVLDEADRCLDLGFQQTLNSIIENLPPQRQTLLFSATQTTSVKDLARLSLKNPKFISVHEKEQHSTPEGLRQSYVVCELHEKLNMLWSFIKSHLKMKILIFMSSCKQVKYIYELFCRLRPGTSLLALYGSLHQMRRMKIYDEFHRKERVILFATDIAARGLDFPAVNWVVQMDCPENANEYIHRAGRTARFNKKGESLLVLLPSEKPFLEQLEQKKIPIKEIQINTNKMTSIQRSVEAALARDANLKETAQRAFVAYVKSVFLMKNKEVFNVHALDTNAYARSLGLAMPPRIRFLQRIKKESSDQSEEVKVECLLADARAKTEVESEDDSKAFSKADEFQLDSDVNKRKLRQDLTKEVYKFYDSGSESDEDFMSIKRRNHELEDEIEKLVPDPPSNDQSSKKKKPITKASLAKKILHKKIIPNKKIVFDDDGQVITNPARERVTEAGLEYEASNEGGLNIDQAVAVMKEEDLVDKKLFRDKIRAKRLKEKAKAKKAEVEEVDDFGESESDDGPDLSTLPDPDKLYGPKGDSDEDENSDYSNDDDDSDRKYPESGSSDEESNDSDDIHISAKDLEEFYGSQKRKLEAATSKNMKRRKKVDPNVEFEPMDTGLSLTEDEELALKFLRSKR</sequence>